<evidence type="ECO:0000313" key="8">
    <source>
        <dbReference type="EMBL" id="SCY54517.1"/>
    </source>
</evidence>
<keyword evidence="2 5" id="KW-0812">Transmembrane</keyword>
<gene>
    <name evidence="8" type="ORF">SAMN05660710_01909</name>
</gene>
<dbReference type="Proteomes" id="UP000199502">
    <property type="component" value="Unassembled WGS sequence"/>
</dbReference>
<feature type="transmembrane region" description="Helical" evidence="5">
    <location>
        <begin position="336"/>
        <end position="354"/>
    </location>
</feature>
<evidence type="ECO:0000259" key="7">
    <source>
        <dbReference type="PROSITE" id="PS50928"/>
    </source>
</evidence>
<evidence type="ECO:0000256" key="6">
    <source>
        <dbReference type="SAM" id="MobiDB-lite"/>
    </source>
</evidence>
<sequence>MTHLVHTPTELPPDRPMAPEDTGPAISPLRPGDDPGKIAVASQWTLIWRKFLSNRVAVFAGIVVLAFYLIAMLAEFLAPTSPSLARPQFTYAPPQSIGFFVPDPDGGRSWQPHVKGYTMSVDPASLRRTFTIDDTAIIPIGFFVEGPAYRMWGLLDANMRLMGPLDASQPMNLLGTDALGRDLLSRLIYGTRISMSIGLIGVLSSLVIGVVLGALSGYFGGWTDLVIQRIIEVISAMPTIPLWLGLAAAVPVAWSPVTVYFMVTLIVSLLAWTGLAREVRGRFLALRHEDFVTAAILDGSSRARVIFRHILPSLTSHILAVVTLAIPTMIVAETALSFLGVGLKAPVVSWGVLLQDAQNIRAVSTAPWLLIWPSGAVVLAVLAFNFLGDGMRDAADPYET</sequence>
<dbReference type="STRING" id="336292.SAMN05660710_01909"/>
<dbReference type="RefSeq" id="WP_245686613.1">
    <property type="nucleotide sequence ID" value="NZ_FMVT01000005.1"/>
</dbReference>
<comment type="similarity">
    <text evidence="5">Belongs to the binding-protein-dependent transport system permease family.</text>
</comment>
<feature type="transmembrane region" description="Helical" evidence="5">
    <location>
        <begin position="310"/>
        <end position="330"/>
    </location>
</feature>
<protein>
    <submittedName>
        <fullName evidence="8">Peptide/nickel transport system permease protein</fullName>
    </submittedName>
</protein>
<evidence type="ECO:0000313" key="9">
    <source>
        <dbReference type="Proteomes" id="UP000199502"/>
    </source>
</evidence>
<feature type="transmembrane region" description="Helical" evidence="5">
    <location>
        <begin position="193"/>
        <end position="218"/>
    </location>
</feature>
<dbReference type="InterPro" id="IPR000515">
    <property type="entry name" value="MetI-like"/>
</dbReference>
<feature type="transmembrane region" description="Helical" evidence="5">
    <location>
        <begin position="259"/>
        <end position="277"/>
    </location>
</feature>
<dbReference type="Pfam" id="PF12911">
    <property type="entry name" value="OppC_N"/>
    <property type="match status" value="1"/>
</dbReference>
<keyword evidence="4 5" id="KW-0472">Membrane</keyword>
<dbReference type="InterPro" id="IPR035906">
    <property type="entry name" value="MetI-like_sf"/>
</dbReference>
<organism evidence="8 9">
    <name type="scientific">Paracoccus tibetensis</name>
    <dbReference type="NCBI Taxonomy" id="336292"/>
    <lineage>
        <taxon>Bacteria</taxon>
        <taxon>Pseudomonadati</taxon>
        <taxon>Pseudomonadota</taxon>
        <taxon>Alphaproteobacteria</taxon>
        <taxon>Rhodobacterales</taxon>
        <taxon>Paracoccaceae</taxon>
        <taxon>Paracoccus</taxon>
    </lineage>
</organism>
<dbReference type="PANTHER" id="PTHR43839:SF3">
    <property type="entry name" value="OLIGOPEPTIDE ABC TRANSPORTER, PERMEASE PROTEIN"/>
    <property type="match status" value="1"/>
</dbReference>
<dbReference type="AlphaFoldDB" id="A0A1G5GT10"/>
<dbReference type="Gene3D" id="1.10.3720.10">
    <property type="entry name" value="MetI-like"/>
    <property type="match status" value="1"/>
</dbReference>
<dbReference type="CDD" id="cd06261">
    <property type="entry name" value="TM_PBP2"/>
    <property type="match status" value="1"/>
</dbReference>
<dbReference type="PANTHER" id="PTHR43839">
    <property type="entry name" value="OPPC IN A BINDING PROTEIN-DEPENDENT TRANSPORT SYSTEM"/>
    <property type="match status" value="1"/>
</dbReference>
<feature type="domain" description="ABC transmembrane type-1" evidence="7">
    <location>
        <begin position="191"/>
        <end position="388"/>
    </location>
</feature>
<evidence type="ECO:0000256" key="3">
    <source>
        <dbReference type="ARBA" id="ARBA00022989"/>
    </source>
</evidence>
<evidence type="ECO:0000256" key="5">
    <source>
        <dbReference type="RuleBase" id="RU363032"/>
    </source>
</evidence>
<dbReference type="EMBL" id="FMVT01000005">
    <property type="protein sequence ID" value="SCY54517.1"/>
    <property type="molecule type" value="Genomic_DNA"/>
</dbReference>
<dbReference type="GO" id="GO:0005886">
    <property type="term" value="C:plasma membrane"/>
    <property type="evidence" value="ECO:0007669"/>
    <property type="project" value="UniProtKB-SubCell"/>
</dbReference>
<feature type="transmembrane region" description="Helical" evidence="5">
    <location>
        <begin position="230"/>
        <end position="253"/>
    </location>
</feature>
<reference evidence="8 9" key="1">
    <citation type="submission" date="2016-10" db="EMBL/GenBank/DDBJ databases">
        <authorList>
            <person name="de Groot N.N."/>
        </authorList>
    </citation>
    <scope>NUCLEOTIDE SEQUENCE [LARGE SCALE GENOMIC DNA]</scope>
    <source>
        <strain evidence="8 9">CGMCC 1.8925</strain>
    </source>
</reference>
<proteinExistence type="inferred from homology"/>
<name>A0A1G5GT10_9RHOB</name>
<dbReference type="Pfam" id="PF00528">
    <property type="entry name" value="BPD_transp_1"/>
    <property type="match status" value="1"/>
</dbReference>
<keyword evidence="5" id="KW-0813">Transport</keyword>
<keyword evidence="3 5" id="KW-1133">Transmembrane helix</keyword>
<dbReference type="PROSITE" id="PS50928">
    <property type="entry name" value="ABC_TM1"/>
    <property type="match status" value="1"/>
</dbReference>
<feature type="transmembrane region" description="Helical" evidence="5">
    <location>
        <begin position="366"/>
        <end position="387"/>
    </location>
</feature>
<dbReference type="GO" id="GO:0055085">
    <property type="term" value="P:transmembrane transport"/>
    <property type="evidence" value="ECO:0007669"/>
    <property type="project" value="InterPro"/>
</dbReference>
<dbReference type="SUPFAM" id="SSF161098">
    <property type="entry name" value="MetI-like"/>
    <property type="match status" value="1"/>
</dbReference>
<feature type="transmembrane region" description="Helical" evidence="5">
    <location>
        <begin position="56"/>
        <end position="78"/>
    </location>
</feature>
<evidence type="ECO:0000256" key="2">
    <source>
        <dbReference type="ARBA" id="ARBA00022692"/>
    </source>
</evidence>
<feature type="region of interest" description="Disordered" evidence="6">
    <location>
        <begin position="1"/>
        <end position="33"/>
    </location>
</feature>
<comment type="subcellular location">
    <subcellularLocation>
        <location evidence="1 5">Cell membrane</location>
        <topology evidence="1 5">Multi-pass membrane protein</topology>
    </subcellularLocation>
</comment>
<accession>A0A1G5GT10</accession>
<dbReference type="InterPro" id="IPR025966">
    <property type="entry name" value="OppC_N"/>
</dbReference>
<keyword evidence="9" id="KW-1185">Reference proteome</keyword>
<evidence type="ECO:0000256" key="4">
    <source>
        <dbReference type="ARBA" id="ARBA00023136"/>
    </source>
</evidence>
<evidence type="ECO:0000256" key="1">
    <source>
        <dbReference type="ARBA" id="ARBA00004651"/>
    </source>
</evidence>